<dbReference type="Proteomes" id="UP000219439">
    <property type="component" value="Unassembled WGS sequence"/>
</dbReference>
<proteinExistence type="predicted"/>
<dbReference type="InterPro" id="IPR032710">
    <property type="entry name" value="NTF2-like_dom_sf"/>
</dbReference>
<accession>A0A285N9Q2</accession>
<dbReference type="InterPro" id="IPR037401">
    <property type="entry name" value="SnoaL-like"/>
</dbReference>
<dbReference type="Gene3D" id="3.10.450.50">
    <property type="match status" value="1"/>
</dbReference>
<reference evidence="2 3" key="1">
    <citation type="submission" date="2017-09" db="EMBL/GenBank/DDBJ databases">
        <authorList>
            <person name="Ehlers B."/>
            <person name="Leendertz F.H."/>
        </authorList>
    </citation>
    <scope>NUCLEOTIDE SEQUENCE [LARGE SCALE GENOMIC DNA]</scope>
    <source>
        <strain evidence="2 3">DSM 18289</strain>
    </source>
</reference>
<organism evidence="2 3">
    <name type="scientific">Cohaesibacter gelatinilyticus</name>
    <dbReference type="NCBI Taxonomy" id="372072"/>
    <lineage>
        <taxon>Bacteria</taxon>
        <taxon>Pseudomonadati</taxon>
        <taxon>Pseudomonadota</taxon>
        <taxon>Alphaproteobacteria</taxon>
        <taxon>Hyphomicrobiales</taxon>
        <taxon>Cohaesibacteraceae</taxon>
    </lineage>
</organism>
<dbReference type="GO" id="GO:0016853">
    <property type="term" value="F:isomerase activity"/>
    <property type="evidence" value="ECO:0007669"/>
    <property type="project" value="UniProtKB-KW"/>
</dbReference>
<evidence type="ECO:0000313" key="3">
    <source>
        <dbReference type="Proteomes" id="UP000219439"/>
    </source>
</evidence>
<dbReference type="OrthoDB" id="8759424at2"/>
<dbReference type="SUPFAM" id="SSF54427">
    <property type="entry name" value="NTF2-like"/>
    <property type="match status" value="1"/>
</dbReference>
<keyword evidence="3" id="KW-1185">Reference proteome</keyword>
<keyword evidence="2" id="KW-0413">Isomerase</keyword>
<gene>
    <name evidence="2" type="ORF">SAMN06265368_0337</name>
</gene>
<feature type="domain" description="SnoaL-like" evidence="1">
    <location>
        <begin position="17"/>
        <end position="114"/>
    </location>
</feature>
<dbReference type="EMBL" id="OBEL01000001">
    <property type="protein sequence ID" value="SNZ06195.1"/>
    <property type="molecule type" value="Genomic_DNA"/>
</dbReference>
<evidence type="ECO:0000259" key="1">
    <source>
        <dbReference type="Pfam" id="PF12680"/>
    </source>
</evidence>
<dbReference type="RefSeq" id="WP_097151672.1">
    <property type="nucleotide sequence ID" value="NZ_OBEL01000001.1"/>
</dbReference>
<sequence length="125" mass="14207">MKITTDNITKYTDLFADLYTAVDAKDADGVVRHVADDVTFKLGNFDQLTGRTIVKDANVAFFDTISGMHHTITGIWESGPMAFCEGLVRYTRKDLSEYEVPFATRLEIRSNEIKDYRIFVDISEL</sequence>
<evidence type="ECO:0000313" key="2">
    <source>
        <dbReference type="EMBL" id="SNZ06195.1"/>
    </source>
</evidence>
<dbReference type="AlphaFoldDB" id="A0A285N9Q2"/>
<protein>
    <submittedName>
        <fullName evidence="2">Ketosteroid isomerase-related protein</fullName>
    </submittedName>
</protein>
<name>A0A285N9Q2_9HYPH</name>
<dbReference type="Pfam" id="PF12680">
    <property type="entry name" value="SnoaL_2"/>
    <property type="match status" value="1"/>
</dbReference>